<dbReference type="RefSeq" id="WP_392395656.1">
    <property type="nucleotide sequence ID" value="NZ_JAURTK010000014.1"/>
</dbReference>
<keyword evidence="1" id="KW-0812">Transmembrane</keyword>
<keyword evidence="1" id="KW-1133">Transmembrane helix</keyword>
<feature type="transmembrane region" description="Helical" evidence="1">
    <location>
        <begin position="309"/>
        <end position="327"/>
    </location>
</feature>
<dbReference type="InterPro" id="IPR052710">
    <property type="entry name" value="CAAX_protease"/>
</dbReference>
<feature type="transmembrane region" description="Helical" evidence="1">
    <location>
        <begin position="54"/>
        <end position="75"/>
    </location>
</feature>
<dbReference type="AlphaFoldDB" id="A0AB73ILN3"/>
<name>A0AB73ILN3_9BURK</name>
<feature type="transmembrane region" description="Helical" evidence="1">
    <location>
        <begin position="416"/>
        <end position="441"/>
    </location>
</feature>
<feature type="transmembrane region" description="Helical" evidence="1">
    <location>
        <begin position="585"/>
        <end position="605"/>
    </location>
</feature>
<keyword evidence="3" id="KW-0378">Hydrolase</keyword>
<evidence type="ECO:0000313" key="4">
    <source>
        <dbReference type="Proteomes" id="UP001229486"/>
    </source>
</evidence>
<organism evidence="3 4">
    <name type="scientific">Paraburkholderia caledonica</name>
    <dbReference type="NCBI Taxonomy" id="134536"/>
    <lineage>
        <taxon>Bacteria</taxon>
        <taxon>Pseudomonadati</taxon>
        <taxon>Pseudomonadota</taxon>
        <taxon>Betaproteobacteria</taxon>
        <taxon>Burkholderiales</taxon>
        <taxon>Burkholderiaceae</taxon>
        <taxon>Paraburkholderia</taxon>
    </lineage>
</organism>
<feature type="transmembrane region" description="Helical" evidence="1">
    <location>
        <begin position="134"/>
        <end position="162"/>
    </location>
</feature>
<sequence>MLSVLALVVYSMGDGIRHFLLALQCHESVLCRHTAVGHADALASYAGSPELGGVALRGMTMLASMLWLISVLYPISLSLRSGPEWDFEWIATLPMPRGTLLCARIIERGLVNPIAWIALLTPSAVVASHSGAGWFAAVYAILVAVPLLLTVSSIWTILDLGLHLTLAPSTLRNLQAVLGIALTSAIFLIAYLRTPKGEGFAVMLADHTPAWSIWTPLGLANQIVSVPVGVDTFGLYGLLLLEVGLVTLLSLAFLRFQLRAGLVAHGARESGRAARVAAHSNEPDLSAGSFRLSPLKRRELTLLTRDRRFLAQFLGVPLLMIGSQFIFNNHLVGRLAREPGALASVAFCIGAYALIHSAVQTSTVEQGALWLLYTFPRSIMSVQWEKAQFYLAIALPFPVGVYLGCLALSPAAPMRFVVGSAFAIVGLMTYSAIAVALGVLFGANSRWSRSLHSYLYMLLVGFYAYALYSADWHREVPMLALCGALAVALWQKASDKVPYLLDSSAAPPSRVALADGLIAATIFFVFQFVAVHLLRKFVHGDSTSRVVLGYVCSGALTFALMRGTFAALKTRGVPRILGADNARSVGTGVAVGLLCASVGVCYLWLAGHYGVLPDTTQQRRLPPQARVAISLLAVLAAPFFEEFIFRGLIFGGMRRSLGRPASALGSAALFAIVHPLFSLAPLFVLGIGAAWVYDHKQTLVAPMLTHVTYNAVVICYSLFILTP</sequence>
<dbReference type="GO" id="GO:0004175">
    <property type="term" value="F:endopeptidase activity"/>
    <property type="evidence" value="ECO:0007669"/>
    <property type="project" value="UniProtKB-ARBA"/>
</dbReference>
<accession>A0AB73ILN3</accession>
<feature type="transmembrane region" description="Helical" evidence="1">
    <location>
        <begin position="174"/>
        <end position="192"/>
    </location>
</feature>
<evidence type="ECO:0000313" key="3">
    <source>
        <dbReference type="EMBL" id="MDP9650918.1"/>
    </source>
</evidence>
<feature type="transmembrane region" description="Helical" evidence="1">
    <location>
        <begin position="110"/>
        <end position="128"/>
    </location>
</feature>
<feature type="transmembrane region" description="Helical" evidence="1">
    <location>
        <begin position="453"/>
        <end position="470"/>
    </location>
</feature>
<gene>
    <name evidence="3" type="ORF">J2793_006393</name>
</gene>
<evidence type="ECO:0000259" key="2">
    <source>
        <dbReference type="Pfam" id="PF02517"/>
    </source>
</evidence>
<feature type="transmembrane region" description="Helical" evidence="1">
    <location>
        <begin position="666"/>
        <end position="693"/>
    </location>
</feature>
<dbReference type="PANTHER" id="PTHR36435">
    <property type="entry name" value="SLR1288 PROTEIN"/>
    <property type="match status" value="1"/>
</dbReference>
<feature type="domain" description="CAAX prenyl protease 2/Lysostaphin resistance protein A-like" evidence="2">
    <location>
        <begin position="626"/>
        <end position="712"/>
    </location>
</feature>
<feature type="transmembrane region" description="Helical" evidence="1">
    <location>
        <begin position="339"/>
        <end position="359"/>
    </location>
</feature>
<dbReference type="PANTHER" id="PTHR36435:SF1">
    <property type="entry name" value="CAAX AMINO TERMINAL PROTEASE FAMILY PROTEIN"/>
    <property type="match status" value="1"/>
</dbReference>
<feature type="transmembrane region" description="Helical" evidence="1">
    <location>
        <begin position="513"/>
        <end position="534"/>
    </location>
</feature>
<feature type="transmembrane region" description="Helical" evidence="1">
    <location>
        <begin position="389"/>
        <end position="410"/>
    </location>
</feature>
<dbReference type="GO" id="GO:0006508">
    <property type="term" value="P:proteolysis"/>
    <property type="evidence" value="ECO:0007669"/>
    <property type="project" value="UniProtKB-KW"/>
</dbReference>
<comment type="caution">
    <text evidence="3">The sequence shown here is derived from an EMBL/GenBank/DDBJ whole genome shotgun (WGS) entry which is preliminary data.</text>
</comment>
<dbReference type="Proteomes" id="UP001229486">
    <property type="component" value="Unassembled WGS sequence"/>
</dbReference>
<feature type="transmembrane region" description="Helical" evidence="1">
    <location>
        <begin position="233"/>
        <end position="254"/>
    </location>
</feature>
<feature type="transmembrane region" description="Helical" evidence="1">
    <location>
        <begin position="625"/>
        <end position="645"/>
    </location>
</feature>
<keyword evidence="1" id="KW-0472">Membrane</keyword>
<protein>
    <submittedName>
        <fullName evidence="3">Membrane protease YdiL (CAAX protease family)</fullName>
    </submittedName>
</protein>
<proteinExistence type="predicted"/>
<dbReference type="EMBL" id="JAURTK010000014">
    <property type="protein sequence ID" value="MDP9650918.1"/>
    <property type="molecule type" value="Genomic_DNA"/>
</dbReference>
<feature type="transmembrane region" description="Helical" evidence="1">
    <location>
        <begin position="546"/>
        <end position="565"/>
    </location>
</feature>
<keyword evidence="3" id="KW-0645">Protease</keyword>
<feature type="transmembrane region" description="Helical" evidence="1">
    <location>
        <begin position="699"/>
        <end position="721"/>
    </location>
</feature>
<dbReference type="Pfam" id="PF02517">
    <property type="entry name" value="Rce1-like"/>
    <property type="match status" value="1"/>
</dbReference>
<reference evidence="3" key="1">
    <citation type="submission" date="2023-07" db="EMBL/GenBank/DDBJ databases">
        <title>Sorghum-associated microbial communities from plants grown in Nebraska, USA.</title>
        <authorList>
            <person name="Schachtman D."/>
        </authorList>
    </citation>
    <scope>NUCLEOTIDE SEQUENCE</scope>
    <source>
        <strain evidence="3">DS1061</strain>
    </source>
</reference>
<dbReference type="InterPro" id="IPR003675">
    <property type="entry name" value="Rce1/LyrA-like_dom"/>
</dbReference>
<dbReference type="GO" id="GO:0080120">
    <property type="term" value="P:CAAX-box protein maturation"/>
    <property type="evidence" value="ECO:0007669"/>
    <property type="project" value="UniProtKB-ARBA"/>
</dbReference>
<evidence type="ECO:0000256" key="1">
    <source>
        <dbReference type="SAM" id="Phobius"/>
    </source>
</evidence>